<proteinExistence type="predicted"/>
<dbReference type="PANTHER" id="PTHR22900">
    <property type="entry name" value="PROTEIN CBG14245-RELATED"/>
    <property type="match status" value="1"/>
</dbReference>
<dbReference type="GO" id="GO:0050650">
    <property type="term" value="P:chondroitin sulfate proteoglycan biosynthetic process"/>
    <property type="evidence" value="ECO:0007669"/>
    <property type="project" value="InterPro"/>
</dbReference>
<sequence>MTVSRFKDHDKPQLVQTLRNINPRQYWSMYAVSIHPIERFLDNFFKYCPRDSLMGNHSKIICYGCWDDMGCLIDKLYDQFWKVIKKKDKLTIGDYIFAPYSWRCNFKYNLKDYIKLNVSNENIFFDEIDKILKRYRIDKNRKKLIGNYINDMFDNRTGRMVSNDLRLVYDSELQRKQNVVEKFLSIYYYDYVNFNFELPKFPTSL</sequence>
<evidence type="ECO:0000313" key="2">
    <source>
        <dbReference type="WBParaSite" id="PTRK_0000254600.1"/>
    </source>
</evidence>
<dbReference type="Pfam" id="PF03567">
    <property type="entry name" value="Sulfotransfer_2"/>
    <property type="match status" value="1"/>
</dbReference>
<dbReference type="InterPro" id="IPR007669">
    <property type="entry name" value="Chst-1-like"/>
</dbReference>
<dbReference type="GO" id="GO:1902884">
    <property type="term" value="P:positive regulation of response to oxidative stress"/>
    <property type="evidence" value="ECO:0007669"/>
    <property type="project" value="InterPro"/>
</dbReference>
<accession>A0A0N4Z603</accession>
<name>A0A0N4Z603_PARTI</name>
<dbReference type="PANTHER" id="PTHR22900:SF5">
    <property type="entry name" value="PROTEIN CBG14245"/>
    <property type="match status" value="1"/>
</dbReference>
<dbReference type="WBParaSite" id="PTRK_0000254600.1">
    <property type="protein sequence ID" value="PTRK_0000254600.1"/>
    <property type="gene ID" value="PTRK_0000254600"/>
</dbReference>
<dbReference type="InterPro" id="IPR005331">
    <property type="entry name" value="Sulfotransferase"/>
</dbReference>
<dbReference type="Proteomes" id="UP000038045">
    <property type="component" value="Unplaced"/>
</dbReference>
<dbReference type="GO" id="GO:0016020">
    <property type="term" value="C:membrane"/>
    <property type="evidence" value="ECO:0007669"/>
    <property type="project" value="InterPro"/>
</dbReference>
<organism evidence="1 2">
    <name type="scientific">Parastrongyloides trichosuri</name>
    <name type="common">Possum-specific nematode worm</name>
    <dbReference type="NCBI Taxonomy" id="131310"/>
    <lineage>
        <taxon>Eukaryota</taxon>
        <taxon>Metazoa</taxon>
        <taxon>Ecdysozoa</taxon>
        <taxon>Nematoda</taxon>
        <taxon>Chromadorea</taxon>
        <taxon>Rhabditida</taxon>
        <taxon>Tylenchina</taxon>
        <taxon>Panagrolaimomorpha</taxon>
        <taxon>Strongyloidoidea</taxon>
        <taxon>Strongyloididae</taxon>
        <taxon>Parastrongyloides</taxon>
    </lineage>
</organism>
<dbReference type="AlphaFoldDB" id="A0A0N4Z603"/>
<protein>
    <submittedName>
        <fullName evidence="2">Sulfotransfer_1 domain-containing protein</fullName>
    </submittedName>
</protein>
<dbReference type="GO" id="GO:0047756">
    <property type="term" value="F:chondroitin 4-sulfotransferase activity"/>
    <property type="evidence" value="ECO:0007669"/>
    <property type="project" value="InterPro"/>
</dbReference>
<keyword evidence="1" id="KW-1185">Reference proteome</keyword>
<evidence type="ECO:0000313" key="1">
    <source>
        <dbReference type="Proteomes" id="UP000038045"/>
    </source>
</evidence>
<reference evidence="2" key="1">
    <citation type="submission" date="2017-02" db="UniProtKB">
        <authorList>
            <consortium name="WormBaseParasite"/>
        </authorList>
    </citation>
    <scope>IDENTIFICATION</scope>
</reference>